<reference evidence="3" key="1">
    <citation type="submission" date="2022-10" db="EMBL/GenBank/DDBJ databases">
        <title>Genome assembly of Pristionchus species.</title>
        <authorList>
            <person name="Yoshida K."/>
            <person name="Sommer R.J."/>
        </authorList>
    </citation>
    <scope>NUCLEOTIDE SEQUENCE [LARGE SCALE GENOMIC DNA]</scope>
    <source>
        <strain evidence="3">RS5460</strain>
    </source>
</reference>
<proteinExistence type="predicted"/>
<dbReference type="Pfam" id="PF10318">
    <property type="entry name" value="7TM_GPCR_Srh"/>
    <property type="match status" value="1"/>
</dbReference>
<name>A0AAN5D4N1_9BILA</name>
<evidence type="ECO:0008006" key="4">
    <source>
        <dbReference type="Google" id="ProtNLM"/>
    </source>
</evidence>
<evidence type="ECO:0000313" key="2">
    <source>
        <dbReference type="EMBL" id="GMR56000.1"/>
    </source>
</evidence>
<accession>A0AAN5D4N1</accession>
<dbReference type="AlphaFoldDB" id="A0AAN5D4N1"/>
<feature type="non-terminal residue" evidence="2">
    <location>
        <position position="88"/>
    </location>
</feature>
<keyword evidence="1" id="KW-0812">Transmembrane</keyword>
<dbReference type="EMBL" id="BTRK01000005">
    <property type="protein sequence ID" value="GMR56000.1"/>
    <property type="molecule type" value="Genomic_DNA"/>
</dbReference>
<comment type="caution">
    <text evidence="2">The sequence shown here is derived from an EMBL/GenBank/DDBJ whole genome shotgun (WGS) entry which is preliminary data.</text>
</comment>
<keyword evidence="1" id="KW-1133">Transmembrane helix</keyword>
<dbReference type="PANTHER" id="PTHR45830:SF15">
    <property type="entry name" value="SERPENTINE RECEPTOR, CLASS I"/>
    <property type="match status" value="1"/>
</dbReference>
<sequence>FLGVTILIVQPFLFFFTSDAMKTLKQNSSSLSSPTQVMARKMLRVFLVQCLGGLICYITPLAVMLATMVVNCTLIPGWLLAIVRITFL</sequence>
<evidence type="ECO:0000313" key="3">
    <source>
        <dbReference type="Proteomes" id="UP001328107"/>
    </source>
</evidence>
<evidence type="ECO:0000256" key="1">
    <source>
        <dbReference type="SAM" id="Phobius"/>
    </source>
</evidence>
<feature type="transmembrane region" description="Helical" evidence="1">
    <location>
        <begin position="45"/>
        <end position="62"/>
    </location>
</feature>
<keyword evidence="3" id="KW-1185">Reference proteome</keyword>
<keyword evidence="1" id="KW-0472">Membrane</keyword>
<gene>
    <name evidence="2" type="ORF">PMAYCL1PPCAC_26195</name>
</gene>
<dbReference type="InterPro" id="IPR019422">
    <property type="entry name" value="7TM_GPCR_serpentine_rcpt_Srh"/>
</dbReference>
<protein>
    <recommendedName>
        <fullName evidence="4">G protein-coupled receptor</fullName>
    </recommendedName>
</protein>
<organism evidence="2 3">
    <name type="scientific">Pristionchus mayeri</name>
    <dbReference type="NCBI Taxonomy" id="1317129"/>
    <lineage>
        <taxon>Eukaryota</taxon>
        <taxon>Metazoa</taxon>
        <taxon>Ecdysozoa</taxon>
        <taxon>Nematoda</taxon>
        <taxon>Chromadorea</taxon>
        <taxon>Rhabditida</taxon>
        <taxon>Rhabditina</taxon>
        <taxon>Diplogasteromorpha</taxon>
        <taxon>Diplogasteroidea</taxon>
        <taxon>Neodiplogasteridae</taxon>
        <taxon>Pristionchus</taxon>
    </lineage>
</organism>
<dbReference type="Proteomes" id="UP001328107">
    <property type="component" value="Unassembled WGS sequence"/>
</dbReference>
<dbReference type="PANTHER" id="PTHR45830">
    <property type="entry name" value="SERPENTINE RECEPTOR, CLASS I"/>
    <property type="match status" value="1"/>
</dbReference>
<feature type="non-terminal residue" evidence="2">
    <location>
        <position position="1"/>
    </location>
</feature>